<dbReference type="InterPro" id="IPR029063">
    <property type="entry name" value="SAM-dependent_MTases_sf"/>
</dbReference>
<evidence type="ECO:0000313" key="8">
    <source>
        <dbReference type="EMBL" id="GMH72862.1"/>
    </source>
</evidence>
<dbReference type="EC" id="2.1.1.-" evidence="5"/>
<evidence type="ECO:0000256" key="4">
    <source>
        <dbReference type="ARBA" id="ARBA00022691"/>
    </source>
</evidence>
<feature type="region of interest" description="Disordered" evidence="6">
    <location>
        <begin position="1"/>
        <end position="20"/>
    </location>
</feature>
<comment type="similarity">
    <text evidence="5">Belongs to the class I-like SAM-binding methyltransferase superfamily. EFM4 family.</text>
</comment>
<dbReference type="PANTHER" id="PTHR12843">
    <property type="entry name" value="PROTEIN-LYSINE N-METHYLTRANSFERASE METTL10"/>
    <property type="match status" value="1"/>
</dbReference>
<dbReference type="GO" id="GO:0005737">
    <property type="term" value="C:cytoplasm"/>
    <property type="evidence" value="ECO:0007669"/>
    <property type="project" value="UniProtKB-SubCell"/>
</dbReference>
<dbReference type="GO" id="GO:0032259">
    <property type="term" value="P:methylation"/>
    <property type="evidence" value="ECO:0007669"/>
    <property type="project" value="UniProtKB-KW"/>
</dbReference>
<dbReference type="SUPFAM" id="SSF53335">
    <property type="entry name" value="S-adenosyl-L-methionine-dependent methyltransferases"/>
    <property type="match status" value="1"/>
</dbReference>
<organism evidence="8 9">
    <name type="scientific">Triparma laevis f. longispina</name>
    <dbReference type="NCBI Taxonomy" id="1714387"/>
    <lineage>
        <taxon>Eukaryota</taxon>
        <taxon>Sar</taxon>
        <taxon>Stramenopiles</taxon>
        <taxon>Ochrophyta</taxon>
        <taxon>Bolidophyceae</taxon>
        <taxon>Parmales</taxon>
        <taxon>Triparmaceae</taxon>
        <taxon>Triparma</taxon>
    </lineage>
</organism>
<reference evidence="9" key="1">
    <citation type="journal article" date="2023" name="Commun. Biol.">
        <title>Genome analysis of Parmales, the sister group of diatoms, reveals the evolutionary specialization of diatoms from phago-mixotrophs to photoautotrophs.</title>
        <authorList>
            <person name="Ban H."/>
            <person name="Sato S."/>
            <person name="Yoshikawa S."/>
            <person name="Yamada K."/>
            <person name="Nakamura Y."/>
            <person name="Ichinomiya M."/>
            <person name="Sato N."/>
            <person name="Blanc-Mathieu R."/>
            <person name="Endo H."/>
            <person name="Kuwata A."/>
            <person name="Ogata H."/>
        </authorList>
    </citation>
    <scope>NUCLEOTIDE SEQUENCE [LARGE SCALE GENOMIC DNA]</scope>
    <source>
        <strain evidence="9">NIES 3700</strain>
    </source>
</reference>
<dbReference type="Proteomes" id="UP001165122">
    <property type="component" value="Unassembled WGS sequence"/>
</dbReference>
<dbReference type="InterPro" id="IPR025714">
    <property type="entry name" value="Methyltranfer_dom"/>
</dbReference>
<protein>
    <recommendedName>
        <fullName evidence="5">Protein-lysine N-methyltransferase TrLO_g7026</fullName>
        <ecNumber evidence="5">2.1.1.-</ecNumber>
    </recommendedName>
</protein>
<keyword evidence="9" id="KW-1185">Reference proteome</keyword>
<keyword evidence="2 5" id="KW-0489">Methyltransferase</keyword>
<gene>
    <name evidence="8" type="ORF">TrLO_g7026</name>
</gene>
<dbReference type="CDD" id="cd02440">
    <property type="entry name" value="AdoMet_MTases"/>
    <property type="match status" value="1"/>
</dbReference>
<comment type="function">
    <text evidence="5">S-adenosyl-L-methionine-dependent protein-lysine N-methyltransferase that methylates elongation factor 1-alpha.</text>
</comment>
<sequence>MSDEDSTSSPPPSQLGTQNHWDSVYRRELTNFTSNKSDPGDIWYGEKAQSDMIRFGTDLLLDFGKSVEDVNVLDLGAGNGCLTLALLEEDYVNIVASDYVQSSVDLSKSVCANGGFEESETLKFVLDDINSTQFTSQFDITFDKGTMDAFLLYPSHTPQMYTTGVKGMMNIGGVLILASCNNTVDEIKKYFGEGWKFIDEFNSGSTFSFGGVKGSTHVILAFERIS</sequence>
<dbReference type="HAMAP" id="MF_03188">
    <property type="entry name" value="Methyltr_EFM4"/>
    <property type="match status" value="1"/>
</dbReference>
<evidence type="ECO:0000259" key="7">
    <source>
        <dbReference type="Pfam" id="PF13847"/>
    </source>
</evidence>
<dbReference type="InterPro" id="IPR026635">
    <property type="entry name" value="Efm4/METTL10"/>
</dbReference>
<evidence type="ECO:0000256" key="3">
    <source>
        <dbReference type="ARBA" id="ARBA00022679"/>
    </source>
</evidence>
<keyword evidence="3 5" id="KW-0808">Transferase</keyword>
<feature type="domain" description="Methyltransferase" evidence="7">
    <location>
        <begin position="68"/>
        <end position="183"/>
    </location>
</feature>
<dbReference type="PANTHER" id="PTHR12843:SF5">
    <property type="entry name" value="EEF1A LYSINE METHYLTRANSFERASE 2"/>
    <property type="match status" value="1"/>
</dbReference>
<evidence type="ECO:0000256" key="2">
    <source>
        <dbReference type="ARBA" id="ARBA00022603"/>
    </source>
</evidence>
<keyword evidence="4 5" id="KW-0949">S-adenosyl-L-methionine</keyword>
<dbReference type="AlphaFoldDB" id="A0A9W7AP08"/>
<name>A0A9W7AP08_9STRA</name>
<dbReference type="OrthoDB" id="540004at2759"/>
<dbReference type="Gene3D" id="3.40.50.150">
    <property type="entry name" value="Vaccinia Virus protein VP39"/>
    <property type="match status" value="1"/>
</dbReference>
<dbReference type="GO" id="GO:0016279">
    <property type="term" value="F:protein-lysine N-methyltransferase activity"/>
    <property type="evidence" value="ECO:0007669"/>
    <property type="project" value="UniProtKB-UniRule"/>
</dbReference>
<accession>A0A9W7AP08</accession>
<comment type="subcellular location">
    <subcellularLocation>
        <location evidence="5">Cytoplasm</location>
    </subcellularLocation>
</comment>
<evidence type="ECO:0000256" key="5">
    <source>
        <dbReference type="HAMAP-Rule" id="MF_03188"/>
    </source>
</evidence>
<comment type="caution">
    <text evidence="8">The sequence shown here is derived from an EMBL/GenBank/DDBJ whole genome shotgun (WGS) entry which is preliminary data.</text>
</comment>
<evidence type="ECO:0000256" key="6">
    <source>
        <dbReference type="SAM" id="MobiDB-lite"/>
    </source>
</evidence>
<dbReference type="Pfam" id="PF13847">
    <property type="entry name" value="Methyltransf_31"/>
    <property type="match status" value="1"/>
</dbReference>
<keyword evidence="1 5" id="KW-0963">Cytoplasm</keyword>
<proteinExistence type="inferred from homology"/>
<evidence type="ECO:0000313" key="9">
    <source>
        <dbReference type="Proteomes" id="UP001165122"/>
    </source>
</evidence>
<evidence type="ECO:0000256" key="1">
    <source>
        <dbReference type="ARBA" id="ARBA00022490"/>
    </source>
</evidence>
<dbReference type="EMBL" id="BRXW01000660">
    <property type="protein sequence ID" value="GMH72862.1"/>
    <property type="molecule type" value="Genomic_DNA"/>
</dbReference>